<organism evidence="1 2">
    <name type="scientific">Paenibacillus mesotrionivorans</name>
    <dbReference type="NCBI Taxonomy" id="3160968"/>
    <lineage>
        <taxon>Bacteria</taxon>
        <taxon>Bacillati</taxon>
        <taxon>Bacillota</taxon>
        <taxon>Bacilli</taxon>
        <taxon>Bacillales</taxon>
        <taxon>Paenibacillaceae</taxon>
        <taxon>Paenibacillus</taxon>
    </lineage>
</organism>
<proteinExistence type="predicted"/>
<dbReference type="Proteomes" id="UP001631969">
    <property type="component" value="Unassembled WGS sequence"/>
</dbReference>
<protein>
    <submittedName>
        <fullName evidence="1">DUF6376 family protein</fullName>
    </submittedName>
</protein>
<keyword evidence="2" id="KW-1185">Reference proteome</keyword>
<sequence length="145" mass="16069">MKKPPILLLILSTMLLGACSVIEGANQSVQYVEQTQAYMNSLAQFAEQAPQMMKEAATNPETFQKLEDRVIKVKEDILQFNAANAPAIAKDLHQQLTDKNKLLLDEVNQALENGHLALDKLQNSEIVNTIQDVTGLVNRIENLGL</sequence>
<name>A0ACC7P472_9BACL</name>
<evidence type="ECO:0000313" key="2">
    <source>
        <dbReference type="Proteomes" id="UP001631969"/>
    </source>
</evidence>
<reference evidence="1" key="1">
    <citation type="submission" date="2024-12" db="EMBL/GenBank/DDBJ databases">
        <authorList>
            <person name="Wu N."/>
        </authorList>
    </citation>
    <scope>NUCLEOTIDE SEQUENCE</scope>
    <source>
        <strain evidence="1">P15</strain>
    </source>
</reference>
<dbReference type="EMBL" id="JBJURJ010000016">
    <property type="protein sequence ID" value="MFM9331075.1"/>
    <property type="molecule type" value="Genomic_DNA"/>
</dbReference>
<gene>
    <name evidence="1" type="ORF">ACI1P1_22535</name>
</gene>
<evidence type="ECO:0000313" key="1">
    <source>
        <dbReference type="EMBL" id="MFM9331075.1"/>
    </source>
</evidence>
<accession>A0ACC7P472</accession>
<comment type="caution">
    <text evidence="1">The sequence shown here is derived from an EMBL/GenBank/DDBJ whole genome shotgun (WGS) entry which is preliminary data.</text>
</comment>